<dbReference type="RefSeq" id="WP_163396726.1">
    <property type="nucleotide sequence ID" value="NZ_BMKP01000016.1"/>
</dbReference>
<reference evidence="2" key="1">
    <citation type="journal article" date="2019" name="Int. J. Syst. Evol. Microbiol.">
        <title>The Global Catalogue of Microorganisms (GCM) 10K type strain sequencing project: providing services to taxonomists for standard genome sequencing and annotation.</title>
        <authorList>
            <consortium name="The Broad Institute Genomics Platform"/>
            <consortium name="The Broad Institute Genome Sequencing Center for Infectious Disease"/>
            <person name="Wu L."/>
            <person name="Ma J."/>
        </authorList>
    </citation>
    <scope>NUCLEOTIDE SEQUENCE [LARGE SCALE GENOMIC DNA]</scope>
    <source>
        <strain evidence="2">CGMCC 1.16060</strain>
    </source>
</reference>
<proteinExistence type="predicted"/>
<organism evidence="1 2">
    <name type="scientific">Flavobacterium limi</name>
    <dbReference type="NCBI Taxonomy" id="2045105"/>
    <lineage>
        <taxon>Bacteria</taxon>
        <taxon>Pseudomonadati</taxon>
        <taxon>Bacteroidota</taxon>
        <taxon>Flavobacteriia</taxon>
        <taxon>Flavobacteriales</taxon>
        <taxon>Flavobacteriaceae</taxon>
        <taxon>Flavobacterium</taxon>
    </lineage>
</organism>
<keyword evidence="2" id="KW-1185">Reference proteome</keyword>
<evidence type="ECO:0000313" key="1">
    <source>
        <dbReference type="EMBL" id="GGF29987.1"/>
    </source>
</evidence>
<dbReference type="PROSITE" id="PS51257">
    <property type="entry name" value="PROKAR_LIPOPROTEIN"/>
    <property type="match status" value="1"/>
</dbReference>
<protein>
    <recommendedName>
        <fullName evidence="3">Fibronectin type-III domain-containing protein</fullName>
    </recommendedName>
</protein>
<sequence>MKKITTKLFITTFTVLFYSCLISLNIGCSNNEKDEEKSIIDFGISDISDITENSVVINADFKSNGKQNVLSRGICIAMQTNPTINDMKHEENGNVLGQYNSKFENLQHDTKFYARPYLKTESKIIYGNEHTFTTKKINIPTLTTIAVSEITQLSAVFNGKIENDGASKILSKGFFYSKTNPMPEVKDQKIENTGNSEFSNLVSGLEQNTKYFVRTFASNLAGTAYGQVVSFTTSAYILPTVKTLPISTISETTGIGGGTVVSEGSNPVVERGICWNTAPNPTINYGKSKDGTGMGSFVSNLRSLQPFQLYYIRAYAISQAGIAYGETVTAKTTGGNKPTVTVSARTGNTTLYSTVSVTNQGSTNVTAISIGCFDMDGNPAGKVSSSSSWTIGSTLPSVNYEITGLSRANKYYVIGYATNDVGKSASEKVYFSTL</sequence>
<name>A0ABQ1UY32_9FLAO</name>
<comment type="caution">
    <text evidence="1">The sequence shown here is derived from an EMBL/GenBank/DDBJ whole genome shotgun (WGS) entry which is preliminary data.</text>
</comment>
<dbReference type="EMBL" id="BMKP01000016">
    <property type="protein sequence ID" value="GGF29987.1"/>
    <property type="molecule type" value="Genomic_DNA"/>
</dbReference>
<accession>A0ABQ1UY32</accession>
<dbReference type="Proteomes" id="UP000655016">
    <property type="component" value="Unassembled WGS sequence"/>
</dbReference>
<evidence type="ECO:0008006" key="3">
    <source>
        <dbReference type="Google" id="ProtNLM"/>
    </source>
</evidence>
<gene>
    <name evidence="1" type="ORF">GCM10011518_44040</name>
</gene>
<evidence type="ECO:0000313" key="2">
    <source>
        <dbReference type="Proteomes" id="UP000655016"/>
    </source>
</evidence>